<proteinExistence type="predicted"/>
<evidence type="ECO:0000259" key="1">
    <source>
        <dbReference type="PROSITE" id="PS51154"/>
    </source>
</evidence>
<dbReference type="PANTHER" id="PTHR11106">
    <property type="entry name" value="GANGLIOSIDE INDUCED DIFFERENTIATION ASSOCIATED PROTEIN 2-RELATED"/>
    <property type="match status" value="1"/>
</dbReference>
<dbReference type="PANTHER" id="PTHR11106:SF27">
    <property type="entry name" value="MACRO DOMAIN-CONTAINING PROTEIN"/>
    <property type="match status" value="1"/>
</dbReference>
<dbReference type="PATRIC" id="fig|1122147.4.peg.1114"/>
<dbReference type="RefSeq" id="WP_027829549.1">
    <property type="nucleotide sequence ID" value="NZ_AUEH01000074.1"/>
</dbReference>
<feature type="domain" description="Macro" evidence="1">
    <location>
        <begin position="1"/>
        <end position="76"/>
    </location>
</feature>
<gene>
    <name evidence="2" type="ORF">FC91_GL001075</name>
</gene>
<dbReference type="eggNOG" id="COG2110">
    <property type="taxonomic scope" value="Bacteria"/>
</dbReference>
<dbReference type="SUPFAM" id="SSF52949">
    <property type="entry name" value="Macro domain-like"/>
    <property type="match status" value="1"/>
</dbReference>
<protein>
    <recommendedName>
        <fullName evidence="1">Macro domain-containing protein</fullName>
    </recommendedName>
</protein>
<dbReference type="PROSITE" id="PS51154">
    <property type="entry name" value="MACRO"/>
    <property type="match status" value="1"/>
</dbReference>
<sequence>MPLTLIRQDITKLPVDAIVNAANPRLAMGGGVSGAIFRAAGAEQLQDAANKVALVETGRKRSLNGYMVRAVASLYA</sequence>
<dbReference type="Pfam" id="PF01661">
    <property type="entry name" value="Macro"/>
    <property type="match status" value="1"/>
</dbReference>
<organism evidence="2 3">
    <name type="scientific">Schleiferilactobacillus harbinensis DSM 16991</name>
    <dbReference type="NCBI Taxonomy" id="1122147"/>
    <lineage>
        <taxon>Bacteria</taxon>
        <taxon>Bacillati</taxon>
        <taxon>Bacillota</taxon>
        <taxon>Bacilli</taxon>
        <taxon>Lactobacillales</taxon>
        <taxon>Lactobacillaceae</taxon>
        <taxon>Schleiferilactobacillus</taxon>
    </lineage>
</organism>
<accession>A0A0R1XBF1</accession>
<dbReference type="InterPro" id="IPR002589">
    <property type="entry name" value="Macro_dom"/>
</dbReference>
<reference evidence="2 3" key="1">
    <citation type="journal article" date="2015" name="Genome Announc.">
        <title>Expanding the biotechnology potential of lactobacilli through comparative genomics of 213 strains and associated genera.</title>
        <authorList>
            <person name="Sun Z."/>
            <person name="Harris H.M."/>
            <person name="McCann A."/>
            <person name="Guo C."/>
            <person name="Argimon S."/>
            <person name="Zhang W."/>
            <person name="Yang X."/>
            <person name="Jeffery I.B."/>
            <person name="Cooney J.C."/>
            <person name="Kagawa T.F."/>
            <person name="Liu W."/>
            <person name="Song Y."/>
            <person name="Salvetti E."/>
            <person name="Wrobel A."/>
            <person name="Rasinkangas P."/>
            <person name="Parkhill J."/>
            <person name="Rea M.C."/>
            <person name="O'Sullivan O."/>
            <person name="Ritari J."/>
            <person name="Douillard F.P."/>
            <person name="Paul Ross R."/>
            <person name="Yang R."/>
            <person name="Briner A.E."/>
            <person name="Felis G.E."/>
            <person name="de Vos W.M."/>
            <person name="Barrangou R."/>
            <person name="Klaenhammer T.R."/>
            <person name="Caufield P.W."/>
            <person name="Cui Y."/>
            <person name="Zhang H."/>
            <person name="O'Toole P.W."/>
        </authorList>
    </citation>
    <scope>NUCLEOTIDE SEQUENCE [LARGE SCALE GENOMIC DNA]</scope>
    <source>
        <strain evidence="2 3">DSM 16991</strain>
    </source>
</reference>
<name>A0A0R1XBF1_9LACO</name>
<dbReference type="AlphaFoldDB" id="A0A0R1XBF1"/>
<evidence type="ECO:0000313" key="3">
    <source>
        <dbReference type="Proteomes" id="UP000050949"/>
    </source>
</evidence>
<dbReference type="EMBL" id="AZFW01000124">
    <property type="protein sequence ID" value="KRM25177.1"/>
    <property type="molecule type" value="Genomic_DNA"/>
</dbReference>
<dbReference type="Proteomes" id="UP000050949">
    <property type="component" value="Unassembled WGS sequence"/>
</dbReference>
<dbReference type="OrthoDB" id="6194521at2"/>
<dbReference type="InterPro" id="IPR043472">
    <property type="entry name" value="Macro_dom-like"/>
</dbReference>
<evidence type="ECO:0000313" key="2">
    <source>
        <dbReference type="EMBL" id="KRM25177.1"/>
    </source>
</evidence>
<comment type="caution">
    <text evidence="2">The sequence shown here is derived from an EMBL/GenBank/DDBJ whole genome shotgun (WGS) entry which is preliminary data.</text>
</comment>
<dbReference type="Gene3D" id="3.40.220.10">
    <property type="entry name" value="Leucine Aminopeptidase, subunit E, domain 1"/>
    <property type="match status" value="1"/>
</dbReference>